<evidence type="ECO:0000313" key="1">
    <source>
        <dbReference type="EMBL" id="KAJ2990143.1"/>
    </source>
</evidence>
<keyword evidence="2" id="KW-1185">Reference proteome</keyword>
<protein>
    <submittedName>
        <fullName evidence="1">Uncharacterized protein</fullName>
    </submittedName>
</protein>
<proteinExistence type="predicted"/>
<evidence type="ECO:0000313" key="2">
    <source>
        <dbReference type="Proteomes" id="UP001144978"/>
    </source>
</evidence>
<dbReference type="Proteomes" id="UP001144978">
    <property type="component" value="Unassembled WGS sequence"/>
</dbReference>
<name>A0ACC1PCG7_9APHY</name>
<organism evidence="1 2">
    <name type="scientific">Trametes sanguinea</name>
    <dbReference type="NCBI Taxonomy" id="158606"/>
    <lineage>
        <taxon>Eukaryota</taxon>
        <taxon>Fungi</taxon>
        <taxon>Dikarya</taxon>
        <taxon>Basidiomycota</taxon>
        <taxon>Agaricomycotina</taxon>
        <taxon>Agaricomycetes</taxon>
        <taxon>Polyporales</taxon>
        <taxon>Polyporaceae</taxon>
        <taxon>Trametes</taxon>
    </lineage>
</organism>
<gene>
    <name evidence="1" type="ORF">NUW54_g8562</name>
</gene>
<dbReference type="EMBL" id="JANSHE010002677">
    <property type="protein sequence ID" value="KAJ2990143.1"/>
    <property type="molecule type" value="Genomic_DNA"/>
</dbReference>
<accession>A0ACC1PCG7</accession>
<sequence>MLPAWLLASEARLHGCELWWQEQSAAKSASYSIAREEEEEIVLVHSNSPRVLEEDKDLVILDEVEPEPAPILPLPLPVAHQAPKTPRVHIQREMQMEEEQEAEEVEETIAAIAEADEGGDDGDDVQEVPPPSEQPRPQVTGWRKSIDMVRGSLGWAFRGLSVEPKQEEEDAVLEHADEQEEGFDEEGDNYMDEQAEEAEYPDEFEENYDEQQTPEHDGPHDYEDEPEPPRPLGRFMTPRSSARRPPAERPACLLVQARTRAPNACASSRPGK</sequence>
<reference evidence="1" key="1">
    <citation type="submission" date="2022-08" db="EMBL/GenBank/DDBJ databases">
        <title>Genome Sequence of Pycnoporus sanguineus.</title>
        <authorList>
            <person name="Buettner E."/>
        </authorList>
    </citation>
    <scope>NUCLEOTIDE SEQUENCE</scope>
    <source>
        <strain evidence="1">CG-C14</strain>
    </source>
</reference>
<comment type="caution">
    <text evidence="1">The sequence shown here is derived from an EMBL/GenBank/DDBJ whole genome shotgun (WGS) entry which is preliminary data.</text>
</comment>